<organism evidence="4 5">
    <name type="scientific">Candidatus Acidiferrum panamense</name>
    <dbReference type="NCBI Taxonomy" id="2741543"/>
    <lineage>
        <taxon>Bacteria</taxon>
        <taxon>Pseudomonadati</taxon>
        <taxon>Acidobacteriota</taxon>
        <taxon>Terriglobia</taxon>
        <taxon>Candidatus Acidiferrales</taxon>
        <taxon>Candidatus Acidiferrum</taxon>
    </lineage>
</organism>
<evidence type="ECO:0000259" key="3">
    <source>
        <dbReference type="Pfam" id="PF01734"/>
    </source>
</evidence>
<dbReference type="EMBL" id="JACDQQ010000836">
    <property type="protein sequence ID" value="MBA0085046.1"/>
    <property type="molecule type" value="Genomic_DNA"/>
</dbReference>
<dbReference type="AlphaFoldDB" id="A0A7V8NPE6"/>
<evidence type="ECO:0000256" key="1">
    <source>
        <dbReference type="ARBA" id="ARBA00023098"/>
    </source>
</evidence>
<accession>A0A7V8NPE6</accession>
<dbReference type="GO" id="GO:0006629">
    <property type="term" value="P:lipid metabolic process"/>
    <property type="evidence" value="ECO:0007669"/>
    <property type="project" value="UniProtKB-KW"/>
</dbReference>
<reference evidence="4" key="1">
    <citation type="submission" date="2020-06" db="EMBL/GenBank/DDBJ databases">
        <title>Legume-microbial interactions unlock mineral nutrients during tropical forest succession.</title>
        <authorList>
            <person name="Epihov D.Z."/>
        </authorList>
    </citation>
    <scope>NUCLEOTIDE SEQUENCE [LARGE SCALE GENOMIC DNA]</scope>
    <source>
        <strain evidence="4">Pan2503</strain>
    </source>
</reference>
<gene>
    <name evidence="4" type="ORF">HRJ53_08620</name>
</gene>
<dbReference type="InterPro" id="IPR016035">
    <property type="entry name" value="Acyl_Trfase/lysoPLipase"/>
</dbReference>
<sequence length="289" mass="29921">MSVTRRALVLGGGGFVASAWEVGLISGVAATGIDLRDYDMFLGTSSGARVALHLASGSGLDELFHQQLGPLPSPPASTSTVDWQKVRAEWARAKEIGGGSAAILRRVGALALGIAGSGGGDRRKAVAAQLPVQTWPEKALVMVGVNAETGERRAFDRNTGVELVDAVMATTAFWGWPPAFFEGYHYIDGGFYSSDNADVASGFDQVLILALRPPVPSLSVASLDEAVESLRAGGAQVEVVHPDEDCLEAFASVGGPMNPAVRAPAAKAGRAQGQRLGEGGLLSKQKGRG</sequence>
<dbReference type="Proteomes" id="UP000567293">
    <property type="component" value="Unassembled WGS sequence"/>
</dbReference>
<protein>
    <submittedName>
        <fullName evidence="4">Patatin-like phospholipase family protein</fullName>
    </submittedName>
</protein>
<keyword evidence="1" id="KW-0443">Lipid metabolism</keyword>
<keyword evidence="5" id="KW-1185">Reference proteome</keyword>
<feature type="region of interest" description="Disordered" evidence="2">
    <location>
        <begin position="264"/>
        <end position="289"/>
    </location>
</feature>
<feature type="domain" description="PNPLA" evidence="3">
    <location>
        <begin position="8"/>
        <end position="200"/>
    </location>
</feature>
<feature type="compositionally biased region" description="Low complexity" evidence="2">
    <location>
        <begin position="264"/>
        <end position="274"/>
    </location>
</feature>
<comment type="caution">
    <text evidence="4">The sequence shown here is derived from an EMBL/GenBank/DDBJ whole genome shotgun (WGS) entry which is preliminary data.</text>
</comment>
<evidence type="ECO:0000313" key="4">
    <source>
        <dbReference type="EMBL" id="MBA0085046.1"/>
    </source>
</evidence>
<name>A0A7V8NPE6_9BACT</name>
<dbReference type="Pfam" id="PF01734">
    <property type="entry name" value="Patatin"/>
    <property type="match status" value="1"/>
</dbReference>
<dbReference type="Gene3D" id="3.40.1090.10">
    <property type="entry name" value="Cytosolic phospholipase A2 catalytic domain"/>
    <property type="match status" value="2"/>
</dbReference>
<evidence type="ECO:0000313" key="5">
    <source>
        <dbReference type="Proteomes" id="UP000567293"/>
    </source>
</evidence>
<dbReference type="SUPFAM" id="SSF52151">
    <property type="entry name" value="FabD/lysophospholipase-like"/>
    <property type="match status" value="1"/>
</dbReference>
<evidence type="ECO:0000256" key="2">
    <source>
        <dbReference type="SAM" id="MobiDB-lite"/>
    </source>
</evidence>
<proteinExistence type="predicted"/>
<dbReference type="InterPro" id="IPR002641">
    <property type="entry name" value="PNPLA_dom"/>
</dbReference>